<dbReference type="EMBL" id="FOLG01000008">
    <property type="protein sequence ID" value="SFC71818.1"/>
    <property type="molecule type" value="Genomic_DNA"/>
</dbReference>
<evidence type="ECO:0000256" key="3">
    <source>
        <dbReference type="ARBA" id="ARBA00022691"/>
    </source>
</evidence>
<feature type="active site" description="Nucleophile" evidence="5">
    <location>
        <position position="341"/>
    </location>
</feature>
<evidence type="ECO:0000313" key="8">
    <source>
        <dbReference type="Proteomes" id="UP000198728"/>
    </source>
</evidence>
<keyword evidence="1 5" id="KW-0489">Methyltransferase</keyword>
<dbReference type="Pfam" id="PF22458">
    <property type="entry name" value="RsmF-B_ferredox"/>
    <property type="match status" value="1"/>
</dbReference>
<evidence type="ECO:0000256" key="4">
    <source>
        <dbReference type="ARBA" id="ARBA00022884"/>
    </source>
</evidence>
<comment type="caution">
    <text evidence="5">Lacks conserved residue(s) required for the propagation of feature annotation.</text>
</comment>
<dbReference type="OrthoDB" id="9810297at2"/>
<organism evidence="7 8">
    <name type="scientific">Tropicimonas isoalkanivorans</name>
    <dbReference type="NCBI Taxonomy" id="441112"/>
    <lineage>
        <taxon>Bacteria</taxon>
        <taxon>Pseudomonadati</taxon>
        <taxon>Pseudomonadota</taxon>
        <taxon>Alphaproteobacteria</taxon>
        <taxon>Rhodobacterales</taxon>
        <taxon>Roseobacteraceae</taxon>
        <taxon>Tropicimonas</taxon>
    </lineage>
</organism>
<dbReference type="InterPro" id="IPR029063">
    <property type="entry name" value="SAM-dependent_MTases_sf"/>
</dbReference>
<dbReference type="Gene3D" id="3.40.50.150">
    <property type="entry name" value="Vaccinia Virus protein VP39"/>
    <property type="match status" value="1"/>
</dbReference>
<feature type="binding site" evidence="5">
    <location>
        <position position="248"/>
    </location>
    <ligand>
        <name>S-adenosyl-L-methionine</name>
        <dbReference type="ChEBI" id="CHEBI:59789"/>
    </ligand>
</feature>
<feature type="domain" description="SAM-dependent MTase RsmB/NOP-type" evidence="6">
    <location>
        <begin position="135"/>
        <end position="388"/>
    </location>
</feature>
<dbReference type="InterPro" id="IPR023267">
    <property type="entry name" value="RCMT"/>
</dbReference>
<dbReference type="PANTHER" id="PTHR22807:SF53">
    <property type="entry name" value="RIBOSOMAL RNA SMALL SUBUNIT METHYLTRANSFERASE B-RELATED"/>
    <property type="match status" value="1"/>
</dbReference>
<evidence type="ECO:0000256" key="2">
    <source>
        <dbReference type="ARBA" id="ARBA00022679"/>
    </source>
</evidence>
<dbReference type="GO" id="GO:0003723">
    <property type="term" value="F:RNA binding"/>
    <property type="evidence" value="ECO:0007669"/>
    <property type="project" value="UniProtKB-UniRule"/>
</dbReference>
<gene>
    <name evidence="7" type="ORF">SAMN04488094_10896</name>
</gene>
<dbReference type="PANTHER" id="PTHR22807">
    <property type="entry name" value="NOP2 YEAST -RELATED NOL1/NOP2/FMU SUN DOMAIN-CONTAINING"/>
    <property type="match status" value="1"/>
</dbReference>
<keyword evidence="8" id="KW-1185">Reference proteome</keyword>
<dbReference type="Gene3D" id="3.30.70.1170">
    <property type="entry name" value="Sun protein, domain 3"/>
    <property type="match status" value="1"/>
</dbReference>
<sequence length="388" mass="41884">MTPGARLAAAAEILDRYLAGEPAERVLTTWARRSRFAGSGDRAAVRDHVFDAIRRRRSAAAAGGEESGRGLVIGLLRLQGRDPDDVLTGQGHSLPALTAVERQHVPQMSELDRLDCPGWLEDDLRGSLGAEFVPVLEGLQRRADVFLRVNSARGTLEEARAALGDEGIETEPHSLSPTALRVLSGARKVHASAAYRDGLVELQDAASQAVSDQIPLPASGVVLDYCAGGGGKALALAARFDGEILAHDADPRRMKDIPQRASRAGAQVQAATPDEVERRAPYGLVVADVPCSGSGAWRRQPEARWRLDRAALDDLRETQAGILDRVATLTGPEGAIAYITCSILRQENEDQVARFLRDHDGWNVEQRYRVSPLAGGDGFFLAVFRRKA</sequence>
<dbReference type="RefSeq" id="WP_093361291.1">
    <property type="nucleotide sequence ID" value="NZ_FOLG01000008.1"/>
</dbReference>
<proteinExistence type="inferred from homology"/>
<dbReference type="Pfam" id="PF01189">
    <property type="entry name" value="Methyltr_RsmB-F"/>
    <property type="match status" value="1"/>
</dbReference>
<dbReference type="Proteomes" id="UP000198728">
    <property type="component" value="Unassembled WGS sequence"/>
</dbReference>
<reference evidence="7 8" key="1">
    <citation type="submission" date="2016-10" db="EMBL/GenBank/DDBJ databases">
        <authorList>
            <person name="de Groot N.N."/>
        </authorList>
    </citation>
    <scope>NUCLEOTIDE SEQUENCE [LARGE SCALE GENOMIC DNA]</scope>
    <source>
        <strain evidence="7 8">DSM 19548</strain>
    </source>
</reference>
<evidence type="ECO:0000259" key="6">
    <source>
        <dbReference type="PROSITE" id="PS51686"/>
    </source>
</evidence>
<protein>
    <submittedName>
        <fullName evidence="7">16S rRNA (Cytosine967-C5)-methyltransferase</fullName>
    </submittedName>
</protein>
<keyword evidence="4 5" id="KW-0694">RNA-binding</keyword>
<dbReference type="InterPro" id="IPR001678">
    <property type="entry name" value="MeTrfase_RsmB-F_NOP2_dom"/>
</dbReference>
<dbReference type="SUPFAM" id="SSF53335">
    <property type="entry name" value="S-adenosyl-L-methionine-dependent methyltransferases"/>
    <property type="match status" value="1"/>
</dbReference>
<dbReference type="PRINTS" id="PR02008">
    <property type="entry name" value="RCMTFAMILY"/>
</dbReference>
<feature type="binding site" evidence="5">
    <location>
        <position position="288"/>
    </location>
    <ligand>
        <name>S-adenosyl-L-methionine</name>
        <dbReference type="ChEBI" id="CHEBI:59789"/>
    </ligand>
</feature>
<dbReference type="GO" id="GO:0001510">
    <property type="term" value="P:RNA methylation"/>
    <property type="evidence" value="ECO:0007669"/>
    <property type="project" value="InterPro"/>
</dbReference>
<evidence type="ECO:0000256" key="1">
    <source>
        <dbReference type="ARBA" id="ARBA00022603"/>
    </source>
</evidence>
<accession>A0A1I1LLF4</accession>
<dbReference type="STRING" id="441112.SAMN04488094_10896"/>
<name>A0A1I1LLF4_9RHOB</name>
<dbReference type="InterPro" id="IPR049560">
    <property type="entry name" value="MeTrfase_RsmB-F_NOP2_cat"/>
</dbReference>
<evidence type="ECO:0000256" key="5">
    <source>
        <dbReference type="PROSITE-ProRule" id="PRU01023"/>
    </source>
</evidence>
<dbReference type="AlphaFoldDB" id="A0A1I1LLF4"/>
<keyword evidence="2 5" id="KW-0808">Transferase</keyword>
<dbReference type="InterPro" id="IPR054728">
    <property type="entry name" value="RsmB-like_ferredoxin"/>
</dbReference>
<dbReference type="GO" id="GO:0008173">
    <property type="term" value="F:RNA methyltransferase activity"/>
    <property type="evidence" value="ECO:0007669"/>
    <property type="project" value="InterPro"/>
</dbReference>
<comment type="similarity">
    <text evidence="5">Belongs to the class I-like SAM-binding methyltransferase superfamily. RsmB/NOP family.</text>
</comment>
<evidence type="ECO:0000313" key="7">
    <source>
        <dbReference type="EMBL" id="SFC71818.1"/>
    </source>
</evidence>
<keyword evidence="3 5" id="KW-0949">S-adenosyl-L-methionine</keyword>
<dbReference type="PROSITE" id="PS51686">
    <property type="entry name" value="SAM_MT_RSMB_NOP"/>
    <property type="match status" value="1"/>
</dbReference>